<sequence length="149" mass="16773">MSRIPKETGLTGLELIKASEGLSLRMYYNPAGLQTIGYGHLIKPDEKFNREIKVKEAEDLLKKDLKQAEEIIHSVVTVGLNQNQFDALVALIFNIGSGNFRNSTLLKYLNQGDYSKAADQFLVWDKAGGRKLPGLTHRREVERNIFLSP</sequence>
<dbReference type="GO" id="GO:0009253">
    <property type="term" value="P:peptidoglycan catabolic process"/>
    <property type="evidence" value="ECO:0007669"/>
    <property type="project" value="InterPro"/>
</dbReference>
<keyword evidence="4 7" id="KW-0378">Hydrolase</keyword>
<dbReference type="GO" id="GO:0016998">
    <property type="term" value="P:cell wall macromolecule catabolic process"/>
    <property type="evidence" value="ECO:0007669"/>
    <property type="project" value="InterPro"/>
</dbReference>
<proteinExistence type="inferred from homology"/>
<dbReference type="GO" id="GO:0042742">
    <property type="term" value="P:defense response to bacterium"/>
    <property type="evidence" value="ECO:0007669"/>
    <property type="project" value="UniProtKB-KW"/>
</dbReference>
<name>A0A5T8BIB6_SALER</name>
<dbReference type="InterPro" id="IPR023346">
    <property type="entry name" value="Lysozyme-like_dom_sf"/>
</dbReference>
<dbReference type="Gene3D" id="1.10.530.40">
    <property type="match status" value="1"/>
</dbReference>
<dbReference type="InterPro" id="IPR023347">
    <property type="entry name" value="Lysozyme_dom_sf"/>
</dbReference>
<comment type="caution">
    <text evidence="8">The sequence shown here is derived from an EMBL/GenBank/DDBJ whole genome shotgun (WGS) entry which is preliminary data.</text>
</comment>
<keyword evidence="3 7" id="KW-0081">Bacteriolytic enzyme</keyword>
<evidence type="ECO:0000256" key="1">
    <source>
        <dbReference type="ARBA" id="ARBA00000632"/>
    </source>
</evidence>
<dbReference type="CDD" id="cd00737">
    <property type="entry name" value="lyz_endolysin_autolysin"/>
    <property type="match status" value="1"/>
</dbReference>
<dbReference type="PANTHER" id="PTHR38107">
    <property type="match status" value="1"/>
</dbReference>
<dbReference type="GO" id="GO:0003796">
    <property type="term" value="F:lysozyme activity"/>
    <property type="evidence" value="ECO:0007669"/>
    <property type="project" value="UniProtKB-EC"/>
</dbReference>
<protein>
    <recommendedName>
        <fullName evidence="7">Lysozyme</fullName>
        <ecNumber evidence="7">3.2.1.17</ecNumber>
    </recommendedName>
</protein>
<dbReference type="InterPro" id="IPR033907">
    <property type="entry name" value="Endolysin_autolysin"/>
</dbReference>
<dbReference type="SUPFAM" id="SSF53955">
    <property type="entry name" value="Lysozyme-like"/>
    <property type="match status" value="1"/>
</dbReference>
<evidence type="ECO:0000256" key="6">
    <source>
        <dbReference type="ARBA" id="ARBA00023295"/>
    </source>
</evidence>
<dbReference type="Pfam" id="PF00959">
    <property type="entry name" value="Phage_lysozyme"/>
    <property type="match status" value="1"/>
</dbReference>
<evidence type="ECO:0000256" key="2">
    <source>
        <dbReference type="ARBA" id="ARBA00022529"/>
    </source>
</evidence>
<keyword evidence="5" id="KW-1035">Host cytoplasm</keyword>
<keyword evidence="2 7" id="KW-0929">Antimicrobial</keyword>
<accession>A0A5T8BIB6</accession>
<dbReference type="GO" id="GO:0031640">
    <property type="term" value="P:killing of cells of another organism"/>
    <property type="evidence" value="ECO:0007669"/>
    <property type="project" value="UniProtKB-KW"/>
</dbReference>
<dbReference type="EC" id="3.2.1.17" evidence="7"/>
<evidence type="ECO:0000313" key="8">
    <source>
        <dbReference type="EMBL" id="EBN4403322.1"/>
    </source>
</evidence>
<comment type="similarity">
    <text evidence="7">Belongs to the glycosyl hydrolase 24 family.</text>
</comment>
<evidence type="ECO:0000256" key="7">
    <source>
        <dbReference type="RuleBase" id="RU003788"/>
    </source>
</evidence>
<dbReference type="InterPro" id="IPR002196">
    <property type="entry name" value="Glyco_hydro_24"/>
</dbReference>
<dbReference type="PANTHER" id="PTHR38107:SF3">
    <property type="entry name" value="LYSOZYME RRRD-RELATED"/>
    <property type="match status" value="1"/>
</dbReference>
<comment type="catalytic activity">
    <reaction evidence="1 7">
        <text>Hydrolysis of (1-&gt;4)-beta-linkages between N-acetylmuramic acid and N-acetyl-D-glucosamine residues in a peptidoglycan and between N-acetyl-D-glucosamine residues in chitodextrins.</text>
        <dbReference type="EC" id="3.2.1.17"/>
    </reaction>
</comment>
<dbReference type="InterPro" id="IPR034690">
    <property type="entry name" value="Endolysin_T4_type"/>
</dbReference>
<dbReference type="AlphaFoldDB" id="A0A5T8BIB6"/>
<evidence type="ECO:0000256" key="5">
    <source>
        <dbReference type="ARBA" id="ARBA00023200"/>
    </source>
</evidence>
<evidence type="ECO:0000256" key="4">
    <source>
        <dbReference type="ARBA" id="ARBA00022801"/>
    </source>
</evidence>
<organism evidence="8">
    <name type="scientific">Salmonella enterica</name>
    <name type="common">Salmonella choleraesuis</name>
    <dbReference type="NCBI Taxonomy" id="28901"/>
    <lineage>
        <taxon>Bacteria</taxon>
        <taxon>Pseudomonadati</taxon>
        <taxon>Pseudomonadota</taxon>
        <taxon>Gammaproteobacteria</taxon>
        <taxon>Enterobacterales</taxon>
        <taxon>Enterobacteriaceae</taxon>
        <taxon>Salmonella</taxon>
    </lineage>
</organism>
<dbReference type="HAMAP" id="MF_04110">
    <property type="entry name" value="ENDOLYSIN_T4"/>
    <property type="match status" value="1"/>
</dbReference>
<dbReference type="InterPro" id="IPR051018">
    <property type="entry name" value="Bacteriophage_GH24"/>
</dbReference>
<keyword evidence="6 7" id="KW-0326">Glycosidase</keyword>
<evidence type="ECO:0000256" key="3">
    <source>
        <dbReference type="ARBA" id="ARBA00022638"/>
    </source>
</evidence>
<gene>
    <name evidence="8" type="ORF">DSA09_25465</name>
</gene>
<reference evidence="8" key="1">
    <citation type="submission" date="2018-07" db="EMBL/GenBank/DDBJ databases">
        <authorList>
            <consortium name="PulseNet: The National Subtyping Network for Foodborne Disease Surveillance"/>
            <person name="Tarr C.L."/>
            <person name="Trees E."/>
            <person name="Katz L.S."/>
            <person name="Carleton-Romer H.A."/>
            <person name="Stroika S."/>
            <person name="Kucerova Z."/>
            <person name="Roache K.F."/>
            <person name="Sabol A.L."/>
            <person name="Besser J."/>
            <person name="Gerner-Smidt P."/>
        </authorList>
    </citation>
    <scope>NUCLEOTIDE SEQUENCE</scope>
    <source>
        <strain evidence="8">PNUSAS044948</strain>
    </source>
</reference>
<dbReference type="EMBL" id="AAGFSO010000038">
    <property type="protein sequence ID" value="EBN4403322.1"/>
    <property type="molecule type" value="Genomic_DNA"/>
</dbReference>